<dbReference type="EMBL" id="HBHL01000581">
    <property type="protein sequence ID" value="CAD9711537.1"/>
    <property type="molecule type" value="Transcribed_RNA"/>
</dbReference>
<protein>
    <recommendedName>
        <fullName evidence="2">Alpha-1,3-mannosyltransferase CMT1</fullName>
    </recommendedName>
</protein>
<evidence type="ECO:0000313" key="1">
    <source>
        <dbReference type="EMBL" id="CAD9711537.1"/>
    </source>
</evidence>
<reference evidence="1" key="1">
    <citation type="submission" date="2021-01" db="EMBL/GenBank/DDBJ databases">
        <authorList>
            <person name="Corre E."/>
            <person name="Pelletier E."/>
            <person name="Niang G."/>
            <person name="Scheremetjew M."/>
            <person name="Finn R."/>
            <person name="Kale V."/>
            <person name="Holt S."/>
            <person name="Cochrane G."/>
            <person name="Meng A."/>
            <person name="Brown T."/>
            <person name="Cohen L."/>
        </authorList>
    </citation>
    <scope>NUCLEOTIDE SEQUENCE</scope>
    <source>
        <strain evidence="1">CCMP1205</strain>
    </source>
</reference>
<dbReference type="PANTHER" id="PTHR34144:SF7">
    <property type="entry name" value="EXPORT PROTEIN (CAP59), PUTATIVE (AFU_ORTHOLOGUE AFUA_7G05020)-RELATED"/>
    <property type="match status" value="1"/>
</dbReference>
<name>A0A7S2SWT5_9CHLO</name>
<accession>A0A7S2SWT5</accession>
<proteinExistence type="predicted"/>
<dbReference type="PANTHER" id="PTHR34144">
    <property type="entry name" value="CHROMOSOME 8, WHOLE GENOME SHOTGUN SEQUENCE"/>
    <property type="match status" value="1"/>
</dbReference>
<organism evidence="1">
    <name type="scientific">Chloropicon primus</name>
    <dbReference type="NCBI Taxonomy" id="1764295"/>
    <lineage>
        <taxon>Eukaryota</taxon>
        <taxon>Viridiplantae</taxon>
        <taxon>Chlorophyta</taxon>
        <taxon>Chloropicophyceae</taxon>
        <taxon>Chloropicales</taxon>
        <taxon>Chloropicaceae</taxon>
        <taxon>Chloropicon</taxon>
    </lineage>
</organism>
<evidence type="ECO:0008006" key="2">
    <source>
        <dbReference type="Google" id="ProtNLM"/>
    </source>
</evidence>
<dbReference type="AlphaFoldDB" id="A0A7S2SWT5"/>
<dbReference type="InterPro" id="IPR021047">
    <property type="entry name" value="Mannosyltransferase_CMT1"/>
</dbReference>
<dbReference type="Pfam" id="PF11735">
    <property type="entry name" value="CAP59_mtransfer"/>
    <property type="match status" value="2"/>
</dbReference>
<gene>
    <name evidence="1" type="ORF">CPRI1469_LOCUS376</name>
</gene>
<sequence>MQRRKRRGSQASWCDGWRVFCLCLVSLFAFGAVRNHRGVFLGSLPTRLRPTSGKEGVAEGVSAPASTISRVDVRTEVELSWRRAESMWSPNGSEALGNEAGNHAGWDAVDSFVKNFRVFRSTSRIDMRLWNALRQQMEACRTRDSRMMLDCIGSAGEAVCGIPDDEWLQLKRIATTSKGKGNKKKIFVAFNLHNNEPLMPHFLTELTKFLSFFEPEQVFVSAVESGSHDLTPVWMNLLDDVLDAHGVPHRVIYGDYRLRIRFRTQNRIEFLSRMRNKVLEPLGVLDEQGEWRTQAVKVDDFRQSTAEWFWSQVRGSKPKQPEGGKTQLSYDLSDLARDSEGTPTSFDNIVFINDVYFCVRDVLHLLEHGADMACGIDFYPPVKRHNRKCIRENSGYYDIWVGRDILGRRINQCPPYVDNATLPNLVSNLEKGLPVPVQCCWNGMTVLNAEPFHRGLRFRFVDVSTAQQQYYVTLGESEVPSDIGDECSASEASILCKDLWENGFRKVVMDPSVKVSYGEHRQWFYEERHEVWPKIDYSERRRALAAGIPNVTNAAESFPPPRQVECCPMKTRNGIVGDILLGKPGVCYNETTSDQAYKDQAFKVFAGADNNDRVNPSFRERIRKV</sequence>